<proteinExistence type="predicted"/>
<accession>A0A919YGJ1</accession>
<evidence type="ECO:0008006" key="3">
    <source>
        <dbReference type="Google" id="ProtNLM"/>
    </source>
</evidence>
<dbReference type="RefSeq" id="WP_212978731.1">
    <property type="nucleotide sequence ID" value="NZ_AP025343.1"/>
</dbReference>
<organism evidence="1 2">
    <name type="scientific">Paenibacillus azoreducens</name>
    <dbReference type="NCBI Taxonomy" id="116718"/>
    <lineage>
        <taxon>Bacteria</taxon>
        <taxon>Bacillati</taxon>
        <taxon>Bacillota</taxon>
        <taxon>Bacilli</taxon>
        <taxon>Bacillales</taxon>
        <taxon>Paenibacillaceae</taxon>
        <taxon>Paenibacillus</taxon>
    </lineage>
</organism>
<dbReference type="Proteomes" id="UP000682811">
    <property type="component" value="Unassembled WGS sequence"/>
</dbReference>
<dbReference type="AlphaFoldDB" id="A0A919YGJ1"/>
<reference evidence="1 2" key="1">
    <citation type="submission" date="2021-03" db="EMBL/GenBank/DDBJ databases">
        <title>Antimicrobial resistance genes in bacteria isolated from Japanese honey, and their potential for conferring macrolide and lincosamide resistance in the American foulbrood pathogen Paenibacillus larvae.</title>
        <authorList>
            <person name="Okamoto M."/>
            <person name="Kumagai M."/>
            <person name="Kanamori H."/>
            <person name="Takamatsu D."/>
        </authorList>
    </citation>
    <scope>NUCLEOTIDE SEQUENCE [LARGE SCALE GENOMIC DNA]</scope>
    <source>
        <strain evidence="1 2">J34TS1</strain>
    </source>
</reference>
<sequence>MKVKCNSCKRDFRVENIRTEDMENGVERTLFSCPFCRREYTGFYTDDSIRSLQKKIQKAVAKLGNDNYDQKVLKKRIAKLQQKIKGEIDALKARMEPADSERRNSE</sequence>
<name>A0A919YGJ1_9BACL</name>
<gene>
    <name evidence="1" type="ORF">J34TS1_27570</name>
</gene>
<keyword evidence="2" id="KW-1185">Reference proteome</keyword>
<comment type="caution">
    <text evidence="1">The sequence shown here is derived from an EMBL/GenBank/DDBJ whole genome shotgun (WGS) entry which is preliminary data.</text>
</comment>
<evidence type="ECO:0000313" key="1">
    <source>
        <dbReference type="EMBL" id="GIO47992.1"/>
    </source>
</evidence>
<dbReference type="EMBL" id="BORT01000011">
    <property type="protein sequence ID" value="GIO47992.1"/>
    <property type="molecule type" value="Genomic_DNA"/>
</dbReference>
<evidence type="ECO:0000313" key="2">
    <source>
        <dbReference type="Proteomes" id="UP000682811"/>
    </source>
</evidence>
<protein>
    <recommendedName>
        <fullName evidence="3">Transglycosylase</fullName>
    </recommendedName>
</protein>